<comment type="caution">
    <text evidence="7">The sequence shown here is derived from an EMBL/GenBank/DDBJ whole genome shotgun (WGS) entry which is preliminary data.</text>
</comment>
<dbReference type="InterPro" id="IPR011009">
    <property type="entry name" value="Kinase-like_dom_sf"/>
</dbReference>
<evidence type="ECO:0000256" key="1">
    <source>
        <dbReference type="ARBA" id="ARBA00010165"/>
    </source>
</evidence>
<dbReference type="PANTHER" id="PTHR34273">
    <property type="entry name" value="METHYLTHIORIBOSE KINASE"/>
    <property type="match status" value="1"/>
</dbReference>
<dbReference type="InParanoid" id="A0A2V0P4W1"/>
<evidence type="ECO:0000256" key="2">
    <source>
        <dbReference type="ARBA" id="ARBA00022679"/>
    </source>
</evidence>
<dbReference type="Gene3D" id="3.30.200.20">
    <property type="entry name" value="Phosphorylase Kinase, domain 1"/>
    <property type="match status" value="1"/>
</dbReference>
<dbReference type="PANTHER" id="PTHR34273:SF2">
    <property type="entry name" value="METHYLTHIORIBOSE KINASE"/>
    <property type="match status" value="1"/>
</dbReference>
<proteinExistence type="inferred from homology"/>
<evidence type="ECO:0000256" key="3">
    <source>
        <dbReference type="ARBA" id="ARBA00022741"/>
    </source>
</evidence>
<comment type="similarity">
    <text evidence="1">Belongs to the methylthioribose kinase family.</text>
</comment>
<dbReference type="OrthoDB" id="547002at2759"/>
<gene>
    <name evidence="7" type="ORF">Rsub_05309</name>
</gene>
<reference evidence="7 8" key="1">
    <citation type="journal article" date="2018" name="Sci. Rep.">
        <title>Raphidocelis subcapitata (=Pseudokirchneriella subcapitata) provides an insight into genome evolution and environmental adaptations in the Sphaeropleales.</title>
        <authorList>
            <person name="Suzuki S."/>
            <person name="Yamaguchi H."/>
            <person name="Nakajima N."/>
            <person name="Kawachi M."/>
        </authorList>
    </citation>
    <scope>NUCLEOTIDE SEQUENCE [LARGE SCALE GENOMIC DNA]</scope>
    <source>
        <strain evidence="7 8">NIES-35</strain>
    </source>
</reference>
<keyword evidence="4" id="KW-0418">Kinase</keyword>
<keyword evidence="8" id="KW-1185">Reference proteome</keyword>
<protein>
    <recommendedName>
        <fullName evidence="6">Aminoglycoside phosphotransferase domain-containing protein</fullName>
    </recommendedName>
</protein>
<keyword evidence="2" id="KW-0808">Transferase</keyword>
<evidence type="ECO:0000256" key="5">
    <source>
        <dbReference type="ARBA" id="ARBA00022840"/>
    </source>
</evidence>
<dbReference type="Gene3D" id="3.90.1200.10">
    <property type="match status" value="1"/>
</dbReference>
<evidence type="ECO:0000256" key="4">
    <source>
        <dbReference type="ARBA" id="ARBA00022777"/>
    </source>
</evidence>
<dbReference type="Pfam" id="PF01636">
    <property type="entry name" value="APH"/>
    <property type="match status" value="1"/>
</dbReference>
<name>A0A2V0P4W1_9CHLO</name>
<feature type="domain" description="Aminoglycoside phosphotransferase" evidence="6">
    <location>
        <begin position="104"/>
        <end position="360"/>
    </location>
</feature>
<keyword evidence="3" id="KW-0547">Nucleotide-binding</keyword>
<dbReference type="AlphaFoldDB" id="A0A2V0P4W1"/>
<dbReference type="EMBL" id="BDRX01000030">
    <property type="protein sequence ID" value="GBF92227.1"/>
    <property type="molecule type" value="Genomic_DNA"/>
</dbReference>
<accession>A0A2V0P4W1</accession>
<evidence type="ECO:0000259" key="6">
    <source>
        <dbReference type="Pfam" id="PF01636"/>
    </source>
</evidence>
<dbReference type="STRING" id="307507.A0A2V0P4W1"/>
<organism evidence="7 8">
    <name type="scientific">Raphidocelis subcapitata</name>
    <dbReference type="NCBI Taxonomy" id="307507"/>
    <lineage>
        <taxon>Eukaryota</taxon>
        <taxon>Viridiplantae</taxon>
        <taxon>Chlorophyta</taxon>
        <taxon>core chlorophytes</taxon>
        <taxon>Chlorophyceae</taxon>
        <taxon>CS clade</taxon>
        <taxon>Sphaeropleales</taxon>
        <taxon>Selenastraceae</taxon>
        <taxon>Raphidocelis</taxon>
    </lineage>
</organism>
<dbReference type="InterPro" id="IPR002575">
    <property type="entry name" value="Aminoglycoside_PTrfase"/>
</dbReference>
<dbReference type="GO" id="GO:0005524">
    <property type="term" value="F:ATP binding"/>
    <property type="evidence" value="ECO:0007669"/>
    <property type="project" value="UniProtKB-KW"/>
</dbReference>
<dbReference type="Proteomes" id="UP000247498">
    <property type="component" value="Unassembled WGS sequence"/>
</dbReference>
<dbReference type="GO" id="GO:0016301">
    <property type="term" value="F:kinase activity"/>
    <property type="evidence" value="ECO:0007669"/>
    <property type="project" value="UniProtKB-KW"/>
</dbReference>
<sequence>MPFTVERSASSADEFARLSSFAAFSASLSGAAPPPDLARRASELGSFSLAARLSSSAGGAPSPRPDAAAALAALAGEALVRERCLDAPEFAAALGAASPDDISVAPLSGGLTNSVYLVTGPRSKLVVKHGGSFHRVANDIPFTLARMETEAACLRVAHAAAPDAVPLFVHHDKEHNLLATEFLEGRETLADALARGRVARGMGPALGAALARLAGASTPAALGPAAFASLAATLDASASLAGFMFDYVFVHPFERSTTHNSWPAALGGEVERLVFSDEKLRAELASLIETRAAPAAEQTVVSHTDIWLCNVLLAQDDAPCIIDFEFGCLAPAAFDLGHLVAQMAFGAFLARALADSEAAAPARGGASEAAGAKAEAKPPAVAAATRRDQEGWMLEAMEEVWSGYEAERAAAVADPEARARAPPAPPVEDVLGFAGVVLVRWSISRFNIFACLGVDPATPAFEAAVGRAVALGAALLRERRSIAGAAGAAALARALLGGEGGGAGAGGARAA</sequence>
<keyword evidence="5" id="KW-0067">ATP-binding</keyword>
<evidence type="ECO:0000313" key="7">
    <source>
        <dbReference type="EMBL" id="GBF92227.1"/>
    </source>
</evidence>
<dbReference type="SUPFAM" id="SSF56112">
    <property type="entry name" value="Protein kinase-like (PK-like)"/>
    <property type="match status" value="1"/>
</dbReference>
<evidence type="ECO:0000313" key="8">
    <source>
        <dbReference type="Proteomes" id="UP000247498"/>
    </source>
</evidence>